<evidence type="ECO:0000313" key="5">
    <source>
        <dbReference type="Proteomes" id="UP000248423"/>
    </source>
</evidence>
<evidence type="ECO:0000256" key="2">
    <source>
        <dbReference type="SAM" id="MobiDB-lite"/>
    </source>
</evidence>
<dbReference type="Gene3D" id="3.40.50.300">
    <property type="entry name" value="P-loop containing nucleotide triphosphate hydrolases"/>
    <property type="match status" value="1"/>
</dbReference>
<feature type="compositionally biased region" description="Basic and acidic residues" evidence="2">
    <location>
        <begin position="9"/>
        <end position="28"/>
    </location>
</feature>
<accession>A0A319E3H7</accession>
<dbReference type="PANTHER" id="PTHR10039:SF11">
    <property type="entry name" value="NACHT DOMAIN PROTEIN (AFU_ORTHOLOGUE AFUA_1G01490)"/>
    <property type="match status" value="1"/>
</dbReference>
<evidence type="ECO:0000256" key="1">
    <source>
        <dbReference type="ARBA" id="ARBA00022737"/>
    </source>
</evidence>
<reference evidence="4 5" key="1">
    <citation type="submission" date="2018-02" db="EMBL/GenBank/DDBJ databases">
        <title>The genomes of Aspergillus section Nigri reveals drivers in fungal speciation.</title>
        <authorList>
            <consortium name="DOE Joint Genome Institute"/>
            <person name="Vesth T.C."/>
            <person name="Nybo J."/>
            <person name="Theobald S."/>
            <person name="Brandl J."/>
            <person name="Frisvad J.C."/>
            <person name="Nielsen K.F."/>
            <person name="Lyhne E.K."/>
            <person name="Kogle M.E."/>
            <person name="Kuo A."/>
            <person name="Riley R."/>
            <person name="Clum A."/>
            <person name="Nolan M."/>
            <person name="Lipzen A."/>
            <person name="Salamov A."/>
            <person name="Henrissat B."/>
            <person name="Wiebenga A."/>
            <person name="De vries R.P."/>
            <person name="Grigoriev I.V."/>
            <person name="Mortensen U.H."/>
            <person name="Andersen M.R."/>
            <person name="Baker S.E."/>
        </authorList>
    </citation>
    <scope>NUCLEOTIDE SEQUENCE [LARGE SCALE GENOMIC DNA]</scope>
    <source>
        <strain evidence="4 5">CBS 121057</strain>
    </source>
</reference>
<proteinExistence type="predicted"/>
<dbReference type="STRING" id="1448318.A0A319E3H7"/>
<protein>
    <recommendedName>
        <fullName evidence="3">Nephrocystin 3-like N-terminal domain-containing protein</fullName>
    </recommendedName>
</protein>
<gene>
    <name evidence="4" type="ORF">BO78DRAFT_388888</name>
</gene>
<feature type="compositionally biased region" description="Basic and acidic residues" evidence="2">
    <location>
        <begin position="67"/>
        <end position="83"/>
    </location>
</feature>
<keyword evidence="5" id="KW-1185">Reference proteome</keyword>
<dbReference type="Pfam" id="PF24883">
    <property type="entry name" value="NPHP3_N"/>
    <property type="match status" value="1"/>
</dbReference>
<sequence length="2243" mass="253506">MLGVWNDAPRGDHPQDVSTKPDEGEHPETGFSDNLRVNQQDNDATHDTHSIPDDNHLQSDSDLQDSSPRHELSSSSYHERTTSDDDTSSIIIDEPSTPEAFRTVRPAQYKPEGEIAYSSQYELHETLHDSRKVDILTRGARFESKPEHGNRSVDRQTVSFPFPPTFNPTKGIDPPVEALKLPGSPGYDIAATRDMPPSPDSPTWRPQPATFATGRMASGLAKAYRPGRGARPATPPARIPRLGAQGSPSDFGRPLVGPGNLLPGDGGRFNLTSYVQATRPHFVAALPGGLPSKATTLKEVQRKMDNLRLKLMPHRASRTDRILHRADGLAEVVDAFISTLRAADPAVAEGSNLVMASFMYLIYLISKRPNSVPLEQAFTVLDQMAVVLYHITQHMGFSTPEISPVAILALIEVLNVNLDIVQALKSEPISPASLAFRPRFETRLKRLLEVEEMFSLKVWRGAIERSSLGSGDTGVDIIRKWLSHEEMTGPAIKFPELSATTSPDTELPLKWLSDLTTKFWQSNKSMLFIMGDAGTGKSAFSVSILDRSKARYSRGAKILYFSVEPSLHGRRTSTDLVKSLLLQLFERAIGDAAFFQSLRDVYGAVSDDCEHRLWSILQQQAISLSFKYPCEELLLVIDGLDKIEGDQGQVCTWLHGVVKQRPLHRCIILSRLLVDGDYRADCLDFEIAPNVLREDIRHLVRTRVQKMALLKRNEKEARVVIERALQCPLDSLVTAHFLVALIELQRSYREVTLVLRSIPSTLSGWIDLMITQVRFEEPQVKHIMSWLLVAGRAMTRREMEIMIDPHFAVGSLGPNAPQFFRKSCASLIEIRGGSVRFLHPLIKQRLIQLGRESTILFGHRAAHRVALSRCLEYIQSRLPDDDKTRLTLDESGSLDNQTLARVADDSLLEYSILHYIEHYEESHPDNSAEFGGVYRDSPLLAQLERHYWRLHASDASLEHKHLQALDLRKAVLGGRSLSVVQTLITLSMLANASGHLANAIAYLGEAWCLATRLPDKDEHFCRELAWKYSTLCISDTTSKLQVDVELLCEELFEFLWDLEQKRSNQLGENAVLQVEALLQIYQHRNKHDQMAGLHRQLYEKSIVSFGKLDNRTICYANRLLEVLGTLDCHHEVGRLCEELLMDMGDEINVWDHRRLDIIFRLTEWYDSQGRQHQAEEKLRNAWQALYRVTIDKKSPEARLAFVQMSLRLGKSFITGSNPPNASEVALKLWEALDKDTSSLDETTLRELLTLSDCYIQAGILEPVIPILVELTSVYHDRLSIDAYVEAVQVSILLSKCYRHHPGRGDGTGLLQKLVEDLLSMDIVDEHCIDVVAELVEHHQDRYTAVPICHQVLERVWPELRRWEYHESMVPDVPSDSGFRMGLVYARLVVSQNSKDEAAGVLRFLFTSLRHSDRAGDLYVFDAAELYSDVLRDAGRIPEAIDVVQSLQTKFHGSYGAHHEQYTRIAGKLVDRFQVTDIRDVSEEILVEFIEGFGHGEGLCQSSCLNAVHVLIKVYETKDRPIEMRAWYERLRGAMALYRGSGDITEDQIFAVLQEYSGFLLAHHQRAEAIQIIRELRMLVSRGGILPIQVDYELALLLEKDHQYGEAVGLYEGICQRDLHMSGDQHRILTFMALATDRLSCLYAQHSSLASKAEEMLRRAWETAKRIKGCSDEHTINCFHKLMDFYGQDDSRTANACARLEGYIVQIMTEELDEERLFAWAYSFSQLYTQFGAVNAGLQLLHDLRAERALLMYSTEVPARRIGEARLLLVDRRSFVLVNTLEALLMGRPQVPVLRDIMQEVLTESALYEAWTNIKRVRSSLQTGLTVSSRLRVFLQDRGRKCEADALLQETWALFQMHSQQDLSQSGVIWAFFTDCLHELHKRQPSIVFVTSLVDVCIELHRRQCFAGCLPLSEWAREYLMLGGWGSQTKEITGLGFRLVQTIRSGESAAMSPIPGALKKLTEDIIIGLVYRGRGDQVDLTGLSLGEVNIVIRFLSDKNDIDCLEQIFQSLWNARILLDNWHLSTTVSIGLRLCEAKFARGRTSEAHELIGDMLYNLHDVYDEFDHFHPLIIRCENLRASFHNRQGQHSLALEVHHDLLTQAVGRHHSHRSEDALLASAASESWGDIMLEQARSLKATYELNAGWDLHGAEYYMGTLEEAFELGSSSAGREHWHSLGRPSTWQPVCPIPKATRGQFDITGLTGEDVVALWVAPRNWTIPEDEAEESAGELLEPTADEEDRSWQQ</sequence>
<dbReference type="PANTHER" id="PTHR10039">
    <property type="entry name" value="AMELOGENIN"/>
    <property type="match status" value="1"/>
</dbReference>
<dbReference type="Proteomes" id="UP000248423">
    <property type="component" value="Unassembled WGS sequence"/>
</dbReference>
<feature type="compositionally biased region" description="Low complexity" evidence="2">
    <location>
        <begin position="88"/>
        <end position="99"/>
    </location>
</feature>
<organism evidence="4 5">
    <name type="scientific">Aspergillus sclerotiicarbonarius (strain CBS 121057 / IBT 28362)</name>
    <dbReference type="NCBI Taxonomy" id="1448318"/>
    <lineage>
        <taxon>Eukaryota</taxon>
        <taxon>Fungi</taxon>
        <taxon>Dikarya</taxon>
        <taxon>Ascomycota</taxon>
        <taxon>Pezizomycotina</taxon>
        <taxon>Eurotiomycetes</taxon>
        <taxon>Eurotiomycetidae</taxon>
        <taxon>Eurotiales</taxon>
        <taxon>Aspergillaceae</taxon>
        <taxon>Aspergillus</taxon>
        <taxon>Aspergillus subgen. Circumdati</taxon>
    </lineage>
</organism>
<evidence type="ECO:0000313" key="4">
    <source>
        <dbReference type="EMBL" id="PYI03930.1"/>
    </source>
</evidence>
<feature type="compositionally biased region" description="Acidic residues" evidence="2">
    <location>
        <begin position="2233"/>
        <end position="2243"/>
    </location>
</feature>
<dbReference type="OrthoDB" id="2546325at2759"/>
<feature type="region of interest" description="Disordered" evidence="2">
    <location>
        <begin position="1"/>
        <end position="106"/>
    </location>
</feature>
<keyword evidence="1" id="KW-0677">Repeat</keyword>
<feature type="region of interest" description="Disordered" evidence="2">
    <location>
        <begin position="2218"/>
        <end position="2243"/>
    </location>
</feature>
<feature type="compositionally biased region" description="Polar residues" evidence="2">
    <location>
        <begin position="31"/>
        <end position="42"/>
    </location>
</feature>
<dbReference type="InterPro" id="IPR056884">
    <property type="entry name" value="NPHP3-like_N"/>
</dbReference>
<dbReference type="VEuPathDB" id="FungiDB:BO78DRAFT_388888"/>
<evidence type="ECO:0000259" key="3">
    <source>
        <dbReference type="Pfam" id="PF24883"/>
    </source>
</evidence>
<dbReference type="EMBL" id="KZ826374">
    <property type="protein sequence ID" value="PYI03930.1"/>
    <property type="molecule type" value="Genomic_DNA"/>
</dbReference>
<dbReference type="InterPro" id="IPR027417">
    <property type="entry name" value="P-loop_NTPase"/>
</dbReference>
<feature type="compositionally biased region" description="Basic and acidic residues" evidence="2">
    <location>
        <begin position="43"/>
        <end position="59"/>
    </location>
</feature>
<name>A0A319E3H7_ASPSB</name>
<feature type="domain" description="Nephrocystin 3-like N-terminal" evidence="3">
    <location>
        <begin position="514"/>
        <end position="671"/>
    </location>
</feature>